<name>A0A4S9AT15_AURPU</name>
<keyword evidence="6 14" id="KW-0812">Transmembrane</keyword>
<evidence type="ECO:0000256" key="14">
    <source>
        <dbReference type="PROSITE-ProRule" id="PRU00282"/>
    </source>
</evidence>
<dbReference type="InterPro" id="IPR023395">
    <property type="entry name" value="MCP_dom_sf"/>
</dbReference>
<evidence type="ECO:0000313" key="19">
    <source>
        <dbReference type="Proteomes" id="UP000304928"/>
    </source>
</evidence>
<evidence type="ECO:0000256" key="2">
    <source>
        <dbReference type="ARBA" id="ARBA00006375"/>
    </source>
</evidence>
<dbReference type="EMBL" id="QZAM01000173">
    <property type="protein sequence ID" value="THW39079.1"/>
    <property type="molecule type" value="Genomic_DNA"/>
</dbReference>
<comment type="subcellular location">
    <subcellularLocation>
        <location evidence="16">Membrane</location>
        <topology evidence="16">Multi-pass membrane protein</topology>
    </subcellularLocation>
    <subcellularLocation>
        <location evidence="1">Mitochondrion inner membrane</location>
        <topology evidence="1">Multi-pass membrane protein</topology>
    </subcellularLocation>
</comment>
<dbReference type="Proteomes" id="UP000309076">
    <property type="component" value="Unassembled WGS sequence"/>
</dbReference>
<dbReference type="PANTHER" id="PTHR45635:SF14">
    <property type="entry name" value="ADP_ATP TRANSLOCASE"/>
    <property type="match status" value="1"/>
</dbReference>
<evidence type="ECO:0000313" key="18">
    <source>
        <dbReference type="EMBL" id="THW83011.1"/>
    </source>
</evidence>
<dbReference type="InterPro" id="IPR002113">
    <property type="entry name" value="ADT_euk_type"/>
</dbReference>
<dbReference type="SUPFAM" id="SSF103506">
    <property type="entry name" value="Mitochondrial carrier"/>
    <property type="match status" value="1"/>
</dbReference>
<comment type="function">
    <text evidence="13">ADP:ATP antiporter that mediates import of ADP into the mitochondrial matrix for ATP synthesis, and export of ATP out to fuel the cell. Cycles between the cytoplasmic-open state (c-state) and the matrix-open state (m-state): operates by the alternating access mechanism with a single substrate-binding site intermittently exposed to either the cytosolic (c-state) or matrix (m-state) side of the inner mitochondrial membrane.</text>
</comment>
<dbReference type="EMBL" id="QZAR01000312">
    <property type="protein sequence ID" value="THW83011.1"/>
    <property type="molecule type" value="Genomic_DNA"/>
</dbReference>
<dbReference type="InterPro" id="IPR002067">
    <property type="entry name" value="MCP"/>
</dbReference>
<dbReference type="PROSITE" id="PS50920">
    <property type="entry name" value="SOLCAR"/>
    <property type="match status" value="3"/>
</dbReference>
<dbReference type="GO" id="GO:0005471">
    <property type="term" value="F:ATP:ADP antiporter activity"/>
    <property type="evidence" value="ECO:0007669"/>
    <property type="project" value="UniProtKB-UniRule"/>
</dbReference>
<evidence type="ECO:0000256" key="10">
    <source>
        <dbReference type="ARBA" id="ARBA00023128"/>
    </source>
</evidence>
<feature type="transmembrane region" description="Helical" evidence="16">
    <location>
        <begin position="285"/>
        <end position="309"/>
    </location>
</feature>
<dbReference type="GO" id="GO:0140021">
    <property type="term" value="P:mitochondrial ADP transmembrane transport"/>
    <property type="evidence" value="ECO:0007669"/>
    <property type="project" value="InterPro"/>
</dbReference>
<dbReference type="Gene3D" id="1.50.40.10">
    <property type="entry name" value="Mitochondrial carrier domain"/>
    <property type="match status" value="1"/>
</dbReference>
<accession>A0A4S9AT15</accession>
<evidence type="ECO:0000256" key="13">
    <source>
        <dbReference type="ARBA" id="ARBA00045250"/>
    </source>
</evidence>
<evidence type="ECO:0000256" key="16">
    <source>
        <dbReference type="RuleBase" id="RU368008"/>
    </source>
</evidence>
<dbReference type="GO" id="GO:1990544">
    <property type="term" value="P:mitochondrial ATP transmembrane transport"/>
    <property type="evidence" value="ECO:0007669"/>
    <property type="project" value="InterPro"/>
</dbReference>
<gene>
    <name evidence="18" type="ORF">D6D15_09865</name>
    <name evidence="17" type="ORF">D6D21_07482</name>
</gene>
<feature type="transmembrane region" description="Helical" evidence="16">
    <location>
        <begin position="181"/>
        <end position="200"/>
    </location>
</feature>
<dbReference type="InterPro" id="IPR018108">
    <property type="entry name" value="MCP_transmembrane"/>
</dbReference>
<dbReference type="GO" id="GO:0005743">
    <property type="term" value="C:mitochondrial inner membrane"/>
    <property type="evidence" value="ECO:0007669"/>
    <property type="project" value="UniProtKB-SubCell"/>
</dbReference>
<dbReference type="AlphaFoldDB" id="A0A4S9AT15"/>
<feature type="transmembrane region" description="Helical" evidence="16">
    <location>
        <begin position="220"/>
        <end position="241"/>
    </location>
</feature>
<dbReference type="Pfam" id="PF00153">
    <property type="entry name" value="Mito_carr"/>
    <property type="match status" value="3"/>
</dbReference>
<evidence type="ECO:0000256" key="6">
    <source>
        <dbReference type="ARBA" id="ARBA00022692"/>
    </source>
</evidence>
<dbReference type="PRINTS" id="PR00926">
    <property type="entry name" value="MITOCARRIER"/>
</dbReference>
<comment type="function">
    <text evidence="16">Catalyzes the exchange of ADP and ATP across the membrane.</text>
</comment>
<evidence type="ECO:0000313" key="20">
    <source>
        <dbReference type="Proteomes" id="UP000309076"/>
    </source>
</evidence>
<keyword evidence="11 14" id="KW-0472">Membrane</keyword>
<keyword evidence="4 15" id="KW-0813">Transport</keyword>
<evidence type="ECO:0000256" key="9">
    <source>
        <dbReference type="ARBA" id="ARBA00022989"/>
    </source>
</evidence>
<evidence type="ECO:0000256" key="12">
    <source>
        <dbReference type="ARBA" id="ARBA00024143"/>
    </source>
</evidence>
<keyword evidence="7" id="KW-0677">Repeat</keyword>
<sequence>MSTNQSMNEPLRMPGFVIAFLIRSISPAISTTGAAPMKRVKLLIQNQDELLRFGRLTKPYTGIYECFKRIITEEGIASLWRGNTASIIRYFPKQALDFAFRDTYKSMFAFEKERDGYWWWMVGNLASGTAAGATSLLFLYPLDYVRTRLANDVKNVTGSERQFEGLMDVFEKTLASDGVYGLYRGFVPSVIGIIVYRGLYFSMYDNIRPLVLTGALEGNFLVSLLVHWTITTTTSLAAYPLDTIRCRMMLRAGEAVKYNSFIDAGSQIIAKEGVKSLWKGAGADILSVVGVAIATSIYCLAQLLMFGYIF</sequence>
<evidence type="ECO:0000313" key="17">
    <source>
        <dbReference type="EMBL" id="THW39079.1"/>
    </source>
</evidence>
<comment type="subunit">
    <text evidence="3 16">Monomer.</text>
</comment>
<feature type="repeat" description="Solcar" evidence="14">
    <location>
        <begin position="119"/>
        <end position="210"/>
    </location>
</feature>
<evidence type="ECO:0000256" key="7">
    <source>
        <dbReference type="ARBA" id="ARBA00022737"/>
    </source>
</evidence>
<evidence type="ECO:0000256" key="15">
    <source>
        <dbReference type="RuleBase" id="RU000488"/>
    </source>
</evidence>
<dbReference type="PRINTS" id="PR00927">
    <property type="entry name" value="ADPTRNSLCASE"/>
</dbReference>
<keyword evidence="8" id="KW-0999">Mitochondrion inner membrane</keyword>
<comment type="caution">
    <text evidence="16">Lacks conserved residue(s) required for the propagation of feature annotation.</text>
</comment>
<evidence type="ECO:0000256" key="3">
    <source>
        <dbReference type="ARBA" id="ARBA00011245"/>
    </source>
</evidence>
<organism evidence="18 19">
    <name type="scientific">Aureobasidium pullulans</name>
    <name type="common">Black yeast</name>
    <name type="synonym">Pullularia pullulans</name>
    <dbReference type="NCBI Taxonomy" id="5580"/>
    <lineage>
        <taxon>Eukaryota</taxon>
        <taxon>Fungi</taxon>
        <taxon>Dikarya</taxon>
        <taxon>Ascomycota</taxon>
        <taxon>Pezizomycotina</taxon>
        <taxon>Dothideomycetes</taxon>
        <taxon>Dothideomycetidae</taxon>
        <taxon>Dothideales</taxon>
        <taxon>Saccotheciaceae</taxon>
        <taxon>Aureobasidium</taxon>
    </lineage>
</organism>
<evidence type="ECO:0000256" key="5">
    <source>
        <dbReference type="ARBA" id="ARBA00022449"/>
    </source>
</evidence>
<feature type="repeat" description="Solcar" evidence="14">
    <location>
        <begin position="218"/>
        <end position="304"/>
    </location>
</feature>
<comment type="catalytic activity">
    <reaction evidence="12">
        <text>ADP(in) + ATP(out) = ADP(out) + ATP(in)</text>
        <dbReference type="Rhea" id="RHEA:34999"/>
        <dbReference type="ChEBI" id="CHEBI:30616"/>
        <dbReference type="ChEBI" id="CHEBI:456216"/>
    </reaction>
    <physiologicalReaction direction="left-to-right" evidence="12">
        <dbReference type="Rhea" id="RHEA:35000"/>
    </physiologicalReaction>
</comment>
<comment type="caution">
    <text evidence="18">The sequence shown here is derived from an EMBL/GenBank/DDBJ whole genome shotgun (WGS) entry which is preliminary data.</text>
</comment>
<evidence type="ECO:0000256" key="1">
    <source>
        <dbReference type="ARBA" id="ARBA00004448"/>
    </source>
</evidence>
<keyword evidence="10" id="KW-0496">Mitochondrion</keyword>
<feature type="repeat" description="Solcar" evidence="14">
    <location>
        <begin position="14"/>
        <end position="107"/>
    </location>
</feature>
<evidence type="ECO:0000256" key="4">
    <source>
        <dbReference type="ARBA" id="ARBA00022448"/>
    </source>
</evidence>
<feature type="transmembrane region" description="Helical" evidence="16">
    <location>
        <begin position="117"/>
        <end position="140"/>
    </location>
</feature>
<keyword evidence="5" id="KW-0050">Antiport</keyword>
<reference evidence="19 20" key="1">
    <citation type="submission" date="2018-10" db="EMBL/GenBank/DDBJ databases">
        <title>Fifty Aureobasidium pullulans genomes reveal a recombining polyextremotolerant generalist.</title>
        <authorList>
            <person name="Gostincar C."/>
            <person name="Turk M."/>
            <person name="Zajc J."/>
            <person name="Gunde-Cimerman N."/>
        </authorList>
    </citation>
    <scope>NUCLEOTIDE SEQUENCE [LARGE SCALE GENOMIC DNA]</scope>
    <source>
        <strain evidence="18 19">EXF-10507</strain>
        <strain evidence="17 20">EXF-10796</strain>
    </source>
</reference>
<evidence type="ECO:0000256" key="11">
    <source>
        <dbReference type="ARBA" id="ARBA00023136"/>
    </source>
</evidence>
<proteinExistence type="inferred from homology"/>
<keyword evidence="9 16" id="KW-1133">Transmembrane helix</keyword>
<comment type="similarity">
    <text evidence="2 15">Belongs to the mitochondrial carrier (TC 2.A.29) family.</text>
</comment>
<dbReference type="Proteomes" id="UP000304928">
    <property type="component" value="Unassembled WGS sequence"/>
</dbReference>
<protein>
    <recommendedName>
        <fullName evidence="16">ADP/ATP translocase</fullName>
    </recommendedName>
    <alternativeName>
        <fullName evidence="16">ADP,ATP carrier protein</fullName>
    </alternativeName>
</protein>
<evidence type="ECO:0000256" key="8">
    <source>
        <dbReference type="ARBA" id="ARBA00022792"/>
    </source>
</evidence>
<dbReference type="PANTHER" id="PTHR45635">
    <property type="entry name" value="ADP,ATP CARRIER PROTEIN 1-RELATED-RELATED"/>
    <property type="match status" value="1"/>
</dbReference>